<keyword evidence="11" id="KW-0255">Endonuclease</keyword>
<dbReference type="HAMAP" id="MF_03183">
    <property type="entry name" value="Endonuclease_III_Nth"/>
    <property type="match status" value="1"/>
</dbReference>
<dbReference type="EMBL" id="MCBQ01020406">
    <property type="protein sequence ID" value="RKF55160.1"/>
    <property type="molecule type" value="Genomic_DNA"/>
</dbReference>
<dbReference type="PROSITE" id="PS01155">
    <property type="entry name" value="ENDONUCLEASE_III_2"/>
    <property type="match status" value="1"/>
</dbReference>
<dbReference type="Gene3D" id="1.10.340.30">
    <property type="entry name" value="Hypothetical protein, domain 2"/>
    <property type="match status" value="1"/>
</dbReference>
<feature type="compositionally biased region" description="Basic residues" evidence="9">
    <location>
        <begin position="37"/>
        <end position="53"/>
    </location>
</feature>
<dbReference type="GO" id="GO:0140078">
    <property type="term" value="F:class I DNA-(apurinic or apyrimidinic site) endonuclease activity"/>
    <property type="evidence" value="ECO:0007669"/>
    <property type="project" value="UniProtKB-EC"/>
</dbReference>
<dbReference type="GO" id="GO:0005634">
    <property type="term" value="C:nucleus"/>
    <property type="evidence" value="ECO:0007669"/>
    <property type="project" value="UniProtKB-SubCell"/>
</dbReference>
<dbReference type="SUPFAM" id="SSF48150">
    <property type="entry name" value="DNA-glycosylase"/>
    <property type="match status" value="1"/>
</dbReference>
<dbReference type="CDD" id="cd00056">
    <property type="entry name" value="ENDO3c"/>
    <property type="match status" value="1"/>
</dbReference>
<name>A0A420HCJ2_9PEZI</name>
<evidence type="ECO:0000256" key="1">
    <source>
        <dbReference type="ARBA" id="ARBA00008343"/>
    </source>
</evidence>
<keyword evidence="2 8" id="KW-0227">DNA damage</keyword>
<dbReference type="InterPro" id="IPR000445">
    <property type="entry name" value="HhH_motif"/>
</dbReference>
<evidence type="ECO:0000313" key="12">
    <source>
        <dbReference type="Proteomes" id="UP000283383"/>
    </source>
</evidence>
<keyword evidence="8" id="KW-0539">Nucleus</keyword>
<gene>
    <name evidence="8" type="primary">NTH1</name>
    <name evidence="11" type="ORF">GcM3_204043</name>
</gene>
<dbReference type="GO" id="GO:0005739">
    <property type="term" value="C:mitochondrion"/>
    <property type="evidence" value="ECO:0007669"/>
    <property type="project" value="UniProtKB-SubCell"/>
</dbReference>
<dbReference type="EC" id="3.2.2.-" evidence="8"/>
<evidence type="ECO:0000256" key="2">
    <source>
        <dbReference type="ARBA" id="ARBA00022763"/>
    </source>
</evidence>
<comment type="function">
    <text evidence="8">Bifunctional DNA N-glycosylase with associated apurinic/apyrimidinic (AP) lyase function that catalyzes the first step in base excision repair (BER), the primary repair pathway for the repair of oxidative DNA damage. The DNA N-glycosylase activity releases the damaged DNA base from DNA by cleaving the N-glycosidic bond, leaving an AP site. The AP lyase activity cleaves the phosphodiester bond 3' to the AP site by a beta-elimination. Primarily recognizes and repairs oxidative base damage of pyrimidines.</text>
</comment>
<dbReference type="Pfam" id="PF00730">
    <property type="entry name" value="HhH-GPD"/>
    <property type="match status" value="1"/>
</dbReference>
<evidence type="ECO:0000256" key="6">
    <source>
        <dbReference type="ARBA" id="ARBA00023295"/>
    </source>
</evidence>
<keyword evidence="5 8" id="KW-0456">Lyase</keyword>
<dbReference type="PANTHER" id="PTHR43286:SF1">
    <property type="entry name" value="ENDONUCLEASE III-LIKE PROTEIN 1"/>
    <property type="match status" value="1"/>
</dbReference>
<keyword evidence="11" id="KW-0540">Nuclease</keyword>
<comment type="subcellular location">
    <subcellularLocation>
        <location evidence="8">Nucleus</location>
    </subcellularLocation>
    <subcellularLocation>
        <location evidence="8">Mitochondrion</location>
    </subcellularLocation>
</comment>
<dbReference type="STRING" id="62708.A0A420HCJ2"/>
<dbReference type="PANTHER" id="PTHR43286">
    <property type="entry name" value="ENDONUCLEASE III-LIKE PROTEIN 1"/>
    <property type="match status" value="1"/>
</dbReference>
<dbReference type="InterPro" id="IPR030841">
    <property type="entry name" value="NTH1"/>
</dbReference>
<dbReference type="InterPro" id="IPR023170">
    <property type="entry name" value="HhH_base_excis_C"/>
</dbReference>
<feature type="region of interest" description="Disordered" evidence="9">
    <location>
        <begin position="33"/>
        <end position="86"/>
    </location>
</feature>
<comment type="caution">
    <text evidence="11">The sequence shown here is derived from an EMBL/GenBank/DDBJ whole genome shotgun (WGS) entry which is preliminary data.</text>
</comment>
<keyword evidence="3 8" id="KW-0378">Hydrolase</keyword>
<sequence length="393" mass="44319">MCYISSRTRASTSIPSSISHEVTRMMITPDLEDVVPSRKRKRTLARKPTKKTVKKEEEEEGPDEDKTRPGLNHSRSPPPKKRIGRKSVATILKIKTEESEVKPPKNWAETYSVMKEMRTNGVSQNAAVDSMGCERIADANASPRERRFHILISLMLSSQTKDIINAATMNRLYNELPPYQQGEKHGLTVENVLAVDANLLNQLIWAVGFHNNKTKYIKATAEILRDRWNSDIPDTFQGLVSLPGVGPKMAYLCLSSAWGRTEGIGVDVHVHRITNLWGWHKTKTPEESRVALQAWLPKELWHEINWLLVGLGQTTCIPVGRKCDQCDLAKKGLCISANVKPLPRNIKVKNGSASITFGEELHHQYTDLNYELKIEANQDSPSNTIKIKKEDDL</sequence>
<comment type="similarity">
    <text evidence="1 8">Belongs to the Nth/MutY family.</text>
</comment>
<accession>A0A420HCJ2</accession>
<comment type="caution">
    <text evidence="8">Lacks conserved residue(s) required for the propagation of feature annotation.</text>
</comment>
<evidence type="ECO:0000256" key="7">
    <source>
        <dbReference type="ARBA" id="ARBA00044632"/>
    </source>
</evidence>
<dbReference type="GO" id="GO:0006285">
    <property type="term" value="P:base-excision repair, AP site formation"/>
    <property type="evidence" value="ECO:0007669"/>
    <property type="project" value="UniProtKB-UniRule"/>
</dbReference>
<feature type="domain" description="HhH-GPD" evidence="10">
    <location>
        <begin position="156"/>
        <end position="314"/>
    </location>
</feature>
<dbReference type="FunFam" id="1.10.340.30:FF:000014">
    <property type="entry name" value="Endonuclease III homolog"/>
    <property type="match status" value="1"/>
</dbReference>
<evidence type="ECO:0000256" key="3">
    <source>
        <dbReference type="ARBA" id="ARBA00022801"/>
    </source>
</evidence>
<keyword evidence="8" id="KW-0496">Mitochondrion</keyword>
<dbReference type="SMART" id="SM00478">
    <property type="entry name" value="ENDO3c"/>
    <property type="match status" value="1"/>
</dbReference>
<dbReference type="GO" id="GO:0003677">
    <property type="term" value="F:DNA binding"/>
    <property type="evidence" value="ECO:0007669"/>
    <property type="project" value="UniProtKB-UniRule"/>
</dbReference>
<evidence type="ECO:0000256" key="8">
    <source>
        <dbReference type="HAMAP-Rule" id="MF_03183"/>
    </source>
</evidence>
<keyword evidence="6 8" id="KW-0326">Glycosidase</keyword>
<dbReference type="AlphaFoldDB" id="A0A420HCJ2"/>
<dbReference type="Pfam" id="PF00633">
    <property type="entry name" value="HHH"/>
    <property type="match status" value="1"/>
</dbReference>
<comment type="catalytic activity">
    <reaction evidence="7 8">
        <text>2'-deoxyribonucleotide-(2'-deoxyribose 5'-phosphate)-2'-deoxyribonucleotide-DNA = a 3'-end 2'-deoxyribonucleotide-(2,3-dehydro-2,3-deoxyribose 5'-phosphate)-DNA + a 5'-end 5'-phospho-2'-deoxyribonucleoside-DNA + H(+)</text>
        <dbReference type="Rhea" id="RHEA:66592"/>
        <dbReference type="Rhea" id="RHEA-COMP:13180"/>
        <dbReference type="Rhea" id="RHEA-COMP:16897"/>
        <dbReference type="Rhea" id="RHEA-COMP:17067"/>
        <dbReference type="ChEBI" id="CHEBI:15378"/>
        <dbReference type="ChEBI" id="CHEBI:136412"/>
        <dbReference type="ChEBI" id="CHEBI:157695"/>
        <dbReference type="ChEBI" id="CHEBI:167181"/>
        <dbReference type="EC" id="4.2.99.18"/>
    </reaction>
</comment>
<dbReference type="InterPro" id="IPR011257">
    <property type="entry name" value="DNA_glycosylase"/>
</dbReference>
<evidence type="ECO:0000256" key="5">
    <source>
        <dbReference type="ARBA" id="ARBA00023239"/>
    </source>
</evidence>
<dbReference type="GO" id="GO:0000703">
    <property type="term" value="F:oxidized pyrimidine nucleobase lesion DNA N-glycosylase activity"/>
    <property type="evidence" value="ECO:0007669"/>
    <property type="project" value="UniProtKB-UniRule"/>
</dbReference>
<organism evidence="11 12">
    <name type="scientific">Golovinomyces cichoracearum</name>
    <dbReference type="NCBI Taxonomy" id="62708"/>
    <lineage>
        <taxon>Eukaryota</taxon>
        <taxon>Fungi</taxon>
        <taxon>Dikarya</taxon>
        <taxon>Ascomycota</taxon>
        <taxon>Pezizomycotina</taxon>
        <taxon>Leotiomycetes</taxon>
        <taxon>Erysiphales</taxon>
        <taxon>Erysiphaceae</taxon>
        <taxon>Golovinomyces</taxon>
    </lineage>
</organism>
<keyword evidence="12" id="KW-1185">Reference proteome</keyword>
<proteinExistence type="inferred from homology"/>
<keyword evidence="4 8" id="KW-0234">DNA repair</keyword>
<evidence type="ECO:0000256" key="4">
    <source>
        <dbReference type="ARBA" id="ARBA00023204"/>
    </source>
</evidence>
<dbReference type="InterPro" id="IPR003265">
    <property type="entry name" value="HhH-GPD_domain"/>
</dbReference>
<evidence type="ECO:0000259" key="10">
    <source>
        <dbReference type="SMART" id="SM00478"/>
    </source>
</evidence>
<dbReference type="GO" id="GO:0006289">
    <property type="term" value="P:nucleotide-excision repair"/>
    <property type="evidence" value="ECO:0007669"/>
    <property type="project" value="TreeGrafter"/>
</dbReference>
<reference evidence="11 12" key="1">
    <citation type="journal article" date="2018" name="BMC Genomics">
        <title>Comparative genome analyses reveal sequence features reflecting distinct modes of host-adaptation between dicot and monocot powdery mildew.</title>
        <authorList>
            <person name="Wu Y."/>
            <person name="Ma X."/>
            <person name="Pan Z."/>
            <person name="Kale S.D."/>
            <person name="Song Y."/>
            <person name="King H."/>
            <person name="Zhang Q."/>
            <person name="Presley C."/>
            <person name="Deng X."/>
            <person name="Wei C.I."/>
            <person name="Xiao S."/>
        </authorList>
    </citation>
    <scope>NUCLEOTIDE SEQUENCE [LARGE SCALE GENOMIC DNA]</scope>
    <source>
        <strain evidence="11">UMSG3</strain>
    </source>
</reference>
<dbReference type="EC" id="4.2.99.18" evidence="8"/>
<dbReference type="InterPro" id="IPR004036">
    <property type="entry name" value="Endonuclease-III-like_CS2"/>
</dbReference>
<dbReference type="Proteomes" id="UP000283383">
    <property type="component" value="Unassembled WGS sequence"/>
</dbReference>
<evidence type="ECO:0000313" key="11">
    <source>
        <dbReference type="EMBL" id="RKF55160.1"/>
    </source>
</evidence>
<evidence type="ECO:0000256" key="9">
    <source>
        <dbReference type="SAM" id="MobiDB-lite"/>
    </source>
</evidence>
<protein>
    <recommendedName>
        <fullName evidence="8">Endonuclease III homolog</fullName>
        <ecNumber evidence="8">3.2.2.-</ecNumber>
        <ecNumber evidence="8">4.2.99.18</ecNumber>
    </recommendedName>
    <alternativeName>
        <fullName evidence="8">Bifunctional DNA N-glycosylase/DNA-(apurinic or apyrimidinic site) lyase</fullName>
        <shortName evidence="8">DNA glycosylase/AP lyase</shortName>
    </alternativeName>
</protein>
<dbReference type="Gene3D" id="1.10.1670.10">
    <property type="entry name" value="Helix-hairpin-Helix base-excision DNA repair enzymes (C-terminal)"/>
    <property type="match status" value="1"/>
</dbReference>